<dbReference type="Gene3D" id="3.20.20.100">
    <property type="entry name" value="NADP-dependent oxidoreductase domain"/>
    <property type="match status" value="1"/>
</dbReference>
<sequence length="364" mass="40185">MEYRTLPHGGERIGVIGMGSSVIGARPESEIIGTVRAAVELGVNCFDMAGGHAAIFGAYGKALQDLRDRVYLQVHFGADYTSGEYGWTTDLEGVKRSVDWQLRNLKTDYIDFGFIHCIDEASDLVTYEKNGVLDYLLEMKRSGVVHHLGLSSHTPALVEEMLDRKFIDVVMFSVNPIYDYGKGDYGIGGSEERNAMYAHCQRDGVGITVMKPFCGGQLLDAARSPFGKALTKAQCIQYALDKPGVLTVLPGYGSEQELREVLDFFDTSAEERDYSCISAFTPEDSKGKCVYCKHCQPCPVGLDIGLINKYYDLARLGDGLAKEHYLTLEHRAEDCVGCGHCDSRCPFHVAQSARMQEIQAYFGA</sequence>
<protein>
    <submittedName>
        <fullName evidence="5">Aldo/keto reductase</fullName>
    </submittedName>
</protein>
<evidence type="ECO:0000313" key="6">
    <source>
        <dbReference type="Proteomes" id="UP001491552"/>
    </source>
</evidence>
<dbReference type="PROSITE" id="PS00198">
    <property type="entry name" value="4FE4S_FER_1"/>
    <property type="match status" value="1"/>
</dbReference>
<gene>
    <name evidence="5" type="ORF">WMO66_01595</name>
</gene>
<dbReference type="SUPFAM" id="SSF46548">
    <property type="entry name" value="alpha-helical ferredoxin"/>
    <property type="match status" value="1"/>
</dbReference>
<evidence type="ECO:0000313" key="5">
    <source>
        <dbReference type="EMBL" id="MEQ2509953.1"/>
    </source>
</evidence>
<keyword evidence="2" id="KW-0408">Iron</keyword>
<evidence type="ECO:0000256" key="3">
    <source>
        <dbReference type="ARBA" id="ARBA00023014"/>
    </source>
</evidence>
<keyword evidence="6" id="KW-1185">Reference proteome</keyword>
<dbReference type="EMBL" id="JBBMFF010000088">
    <property type="protein sequence ID" value="MEQ2509953.1"/>
    <property type="molecule type" value="Genomic_DNA"/>
</dbReference>
<dbReference type="SUPFAM" id="SSF51430">
    <property type="entry name" value="NAD(P)-linked oxidoreductase"/>
    <property type="match status" value="1"/>
</dbReference>
<accession>A0ABV1G3H2</accession>
<dbReference type="Pfam" id="PF00248">
    <property type="entry name" value="Aldo_ket_red"/>
    <property type="match status" value="1"/>
</dbReference>
<dbReference type="PROSITE" id="PS51379">
    <property type="entry name" value="4FE4S_FER_2"/>
    <property type="match status" value="1"/>
</dbReference>
<dbReference type="CDD" id="cd19100">
    <property type="entry name" value="AKR_unchar"/>
    <property type="match status" value="1"/>
</dbReference>
<reference evidence="5 6" key="1">
    <citation type="submission" date="2024-03" db="EMBL/GenBank/DDBJ databases">
        <title>Human intestinal bacterial collection.</title>
        <authorList>
            <person name="Pauvert C."/>
            <person name="Hitch T.C.A."/>
            <person name="Clavel T."/>
        </authorList>
    </citation>
    <scope>NUCLEOTIDE SEQUENCE [LARGE SCALE GENOMIC DNA]</scope>
    <source>
        <strain evidence="5 6">CLA-AA-H192</strain>
    </source>
</reference>
<feature type="domain" description="4Fe-4S ferredoxin-type" evidence="4">
    <location>
        <begin position="326"/>
        <end position="355"/>
    </location>
</feature>
<keyword evidence="3" id="KW-0411">Iron-sulfur</keyword>
<dbReference type="PANTHER" id="PTHR43312">
    <property type="entry name" value="D-THREO-ALDOSE 1-DEHYDROGENASE"/>
    <property type="match status" value="1"/>
</dbReference>
<evidence type="ECO:0000256" key="2">
    <source>
        <dbReference type="ARBA" id="ARBA00023004"/>
    </source>
</evidence>
<comment type="caution">
    <text evidence="5">The sequence shown here is derived from an EMBL/GenBank/DDBJ whole genome shotgun (WGS) entry which is preliminary data.</text>
</comment>
<dbReference type="InterPro" id="IPR036812">
    <property type="entry name" value="NAD(P)_OxRdtase_dom_sf"/>
</dbReference>
<dbReference type="InterPro" id="IPR017900">
    <property type="entry name" value="4Fe4S_Fe_S_CS"/>
</dbReference>
<dbReference type="InterPro" id="IPR023210">
    <property type="entry name" value="NADP_OxRdtase_dom"/>
</dbReference>
<proteinExistence type="predicted"/>
<dbReference type="InterPro" id="IPR053135">
    <property type="entry name" value="AKR2_Oxidoreductase"/>
</dbReference>
<dbReference type="InterPro" id="IPR017896">
    <property type="entry name" value="4Fe4S_Fe-S-bd"/>
</dbReference>
<dbReference type="Proteomes" id="UP001491552">
    <property type="component" value="Unassembled WGS sequence"/>
</dbReference>
<organism evidence="5 6">
    <name type="scientific">Faecousia intestinalis</name>
    <dbReference type="NCBI Taxonomy" id="3133167"/>
    <lineage>
        <taxon>Bacteria</taxon>
        <taxon>Bacillati</taxon>
        <taxon>Bacillota</taxon>
        <taxon>Clostridia</taxon>
        <taxon>Eubacteriales</taxon>
        <taxon>Oscillospiraceae</taxon>
        <taxon>Faecousia</taxon>
    </lineage>
</organism>
<dbReference type="PANTHER" id="PTHR43312:SF1">
    <property type="entry name" value="NADP-DEPENDENT OXIDOREDUCTASE DOMAIN-CONTAINING PROTEIN"/>
    <property type="match status" value="1"/>
</dbReference>
<dbReference type="Pfam" id="PF13183">
    <property type="entry name" value="Fer4_8"/>
    <property type="match status" value="1"/>
</dbReference>
<keyword evidence="1" id="KW-0479">Metal-binding</keyword>
<dbReference type="RefSeq" id="WP_349134661.1">
    <property type="nucleotide sequence ID" value="NZ_JBBMFF010000088.1"/>
</dbReference>
<evidence type="ECO:0000256" key="1">
    <source>
        <dbReference type="ARBA" id="ARBA00022723"/>
    </source>
</evidence>
<evidence type="ECO:0000259" key="4">
    <source>
        <dbReference type="PROSITE" id="PS51379"/>
    </source>
</evidence>
<name>A0ABV1G3H2_9FIRM</name>